<protein>
    <submittedName>
        <fullName evidence="1">Uncharacterized protein</fullName>
    </submittedName>
</protein>
<dbReference type="Proteomes" id="UP000256690">
    <property type="component" value="Unassembled WGS sequence"/>
</dbReference>
<comment type="caution">
    <text evidence="1">The sequence shown here is derived from an EMBL/GenBank/DDBJ whole genome shotgun (WGS) entry which is preliminary data.</text>
</comment>
<sequence length="173" mass="18319">MPTTTPITPTPAPKVYIGDLNKLNLLHALWRCSHPLLDHPDLPTQPVFNKELALRAARETDWTFTYVQGRLIRADLAGAEADPSGYDAWNGQGSFRRIAVGVSMLGADFEGGLARAGLARARLVGPASGPGSKAAAEAAGPALRFPGANSAASVGNKRGQKGGFRRRVARFFA</sequence>
<reference evidence="1 2" key="1">
    <citation type="journal article" date="2018" name="IMA Fungus">
        <title>IMA Genome-F 9: Draft genome sequence of Annulohypoxylon stygium, Aspergillus mulundensis, Berkeleyomyces basicola (syn. Thielaviopsis basicola), Ceratocystis smalleyi, two Cercospora beticola strains, Coleophoma cylindrospora, Fusarium fracticaudum, Phialophora cf. hyalina, and Morchella septimelata.</title>
        <authorList>
            <person name="Wingfield B.D."/>
            <person name="Bills G.F."/>
            <person name="Dong Y."/>
            <person name="Huang W."/>
            <person name="Nel W.J."/>
            <person name="Swalarsk-Parry B.S."/>
            <person name="Vaghefi N."/>
            <person name="Wilken P.M."/>
            <person name="An Z."/>
            <person name="de Beer Z.W."/>
            <person name="De Vos L."/>
            <person name="Chen L."/>
            <person name="Duong T.A."/>
            <person name="Gao Y."/>
            <person name="Hammerbacher A."/>
            <person name="Kikkert J.R."/>
            <person name="Li Y."/>
            <person name="Li H."/>
            <person name="Li K."/>
            <person name="Li Q."/>
            <person name="Liu X."/>
            <person name="Ma X."/>
            <person name="Naidoo K."/>
            <person name="Pethybridge S.J."/>
            <person name="Sun J."/>
            <person name="Steenkamp E.T."/>
            <person name="van der Nest M.A."/>
            <person name="van Wyk S."/>
            <person name="Wingfield M.J."/>
            <person name="Xiong C."/>
            <person name="Yue Q."/>
            <person name="Zhang X."/>
        </authorList>
    </citation>
    <scope>NUCLEOTIDE SEQUENCE [LARGE SCALE GENOMIC DNA]</scope>
    <source>
        <strain evidence="1 2">DSM 5745</strain>
    </source>
</reference>
<name>A0A3D8SD51_9EURO</name>
<dbReference type="GeneID" id="38114710"/>
<keyword evidence="2" id="KW-1185">Reference proteome</keyword>
<proteinExistence type="predicted"/>
<dbReference type="AlphaFoldDB" id="A0A3D8SD51"/>
<accession>A0A3D8SD51</accession>
<evidence type="ECO:0000313" key="1">
    <source>
        <dbReference type="EMBL" id="RDW84014.1"/>
    </source>
</evidence>
<gene>
    <name evidence="1" type="ORF">DSM5745_04340</name>
</gene>
<evidence type="ECO:0000313" key="2">
    <source>
        <dbReference type="Proteomes" id="UP000256690"/>
    </source>
</evidence>
<organism evidence="1 2">
    <name type="scientific">Aspergillus mulundensis</name>
    <dbReference type="NCBI Taxonomy" id="1810919"/>
    <lineage>
        <taxon>Eukaryota</taxon>
        <taxon>Fungi</taxon>
        <taxon>Dikarya</taxon>
        <taxon>Ascomycota</taxon>
        <taxon>Pezizomycotina</taxon>
        <taxon>Eurotiomycetes</taxon>
        <taxon>Eurotiomycetidae</taxon>
        <taxon>Eurotiales</taxon>
        <taxon>Aspergillaceae</taxon>
        <taxon>Aspergillus</taxon>
        <taxon>Aspergillus subgen. Nidulantes</taxon>
    </lineage>
</organism>
<dbReference type="EMBL" id="PVWQ01000004">
    <property type="protein sequence ID" value="RDW84014.1"/>
    <property type="molecule type" value="Genomic_DNA"/>
</dbReference>
<dbReference type="RefSeq" id="XP_026605352.1">
    <property type="nucleotide sequence ID" value="XM_026746356.1"/>
</dbReference>